<evidence type="ECO:0000259" key="7">
    <source>
        <dbReference type="PROSITE" id="PS51935"/>
    </source>
</evidence>
<proteinExistence type="inferred from homology"/>
<evidence type="ECO:0000256" key="5">
    <source>
        <dbReference type="SAM" id="SignalP"/>
    </source>
</evidence>
<dbReference type="AlphaFoldDB" id="A0A4Q5M2W0"/>
<comment type="similarity">
    <text evidence="1">Belongs to the peptidase C40 family.</text>
</comment>
<comment type="caution">
    <text evidence="8">The sequence shown here is derived from an EMBL/GenBank/DDBJ whole genome shotgun (WGS) entry which is preliminary data.</text>
</comment>
<dbReference type="PROSITE" id="PS51935">
    <property type="entry name" value="NLPC_P60"/>
    <property type="match status" value="1"/>
</dbReference>
<dbReference type="GO" id="GO:0008234">
    <property type="term" value="F:cysteine-type peptidase activity"/>
    <property type="evidence" value="ECO:0007669"/>
    <property type="project" value="UniProtKB-KW"/>
</dbReference>
<accession>A0A4Q5M2W0</accession>
<protein>
    <submittedName>
        <fullName evidence="8">Glycoside hydrolase</fullName>
    </submittedName>
</protein>
<dbReference type="InterPro" id="IPR051202">
    <property type="entry name" value="Peptidase_C40"/>
</dbReference>
<dbReference type="InterPro" id="IPR000064">
    <property type="entry name" value="NLP_P60_dom"/>
</dbReference>
<keyword evidence="3 8" id="KW-0378">Hydrolase</keyword>
<dbReference type="EMBL" id="SEWF01000006">
    <property type="protein sequence ID" value="RYU96631.1"/>
    <property type="molecule type" value="Genomic_DNA"/>
</dbReference>
<feature type="domain" description="SH3b" evidence="6">
    <location>
        <begin position="107"/>
        <end position="170"/>
    </location>
</feature>
<evidence type="ECO:0000256" key="3">
    <source>
        <dbReference type="ARBA" id="ARBA00022801"/>
    </source>
</evidence>
<evidence type="ECO:0000313" key="8">
    <source>
        <dbReference type="EMBL" id="RYU96631.1"/>
    </source>
</evidence>
<dbReference type="SUPFAM" id="SSF54001">
    <property type="entry name" value="Cysteine proteinases"/>
    <property type="match status" value="1"/>
</dbReference>
<keyword evidence="2" id="KW-0645">Protease</keyword>
<evidence type="ECO:0000256" key="2">
    <source>
        <dbReference type="ARBA" id="ARBA00022670"/>
    </source>
</evidence>
<organism evidence="8 9">
    <name type="scientific">Emticicia agri</name>
    <dbReference type="NCBI Taxonomy" id="2492393"/>
    <lineage>
        <taxon>Bacteria</taxon>
        <taxon>Pseudomonadati</taxon>
        <taxon>Bacteroidota</taxon>
        <taxon>Cytophagia</taxon>
        <taxon>Cytophagales</taxon>
        <taxon>Leadbetterellaceae</taxon>
        <taxon>Emticicia</taxon>
    </lineage>
</organism>
<dbReference type="Gene3D" id="2.30.30.40">
    <property type="entry name" value="SH3 Domains"/>
    <property type="match status" value="2"/>
</dbReference>
<dbReference type="PROSITE" id="PS51781">
    <property type="entry name" value="SH3B"/>
    <property type="match status" value="1"/>
</dbReference>
<feature type="signal peptide" evidence="5">
    <location>
        <begin position="1"/>
        <end position="26"/>
    </location>
</feature>
<dbReference type="InterPro" id="IPR041382">
    <property type="entry name" value="SH3_16"/>
</dbReference>
<keyword evidence="4" id="KW-0788">Thiol protease</keyword>
<evidence type="ECO:0000259" key="6">
    <source>
        <dbReference type="PROSITE" id="PS51781"/>
    </source>
</evidence>
<feature type="chain" id="PRO_5020436338" evidence="5">
    <location>
        <begin position="27"/>
        <end position="393"/>
    </location>
</feature>
<dbReference type="PANTHER" id="PTHR47053:SF1">
    <property type="entry name" value="MUREIN DD-ENDOPEPTIDASE MEPH-RELATED"/>
    <property type="match status" value="1"/>
</dbReference>
<keyword evidence="5" id="KW-0732">Signal</keyword>
<dbReference type="PANTHER" id="PTHR47053">
    <property type="entry name" value="MUREIN DD-ENDOPEPTIDASE MEPH-RELATED"/>
    <property type="match status" value="1"/>
</dbReference>
<dbReference type="Pfam" id="PF18348">
    <property type="entry name" value="SH3_16"/>
    <property type="match status" value="1"/>
</dbReference>
<name>A0A4Q5M2W0_9BACT</name>
<sequence length="393" mass="44355">MYYSLNTRSKFYLLIVMLCLSNALFAQTNQTHTSHPTIQTIIEQVKKKYAPDKRVAVFQVELDSNLLVGKTNLPLAKKELLSRLQSNGYTLEEAIRVLPDTEELEDKIYALVNVSVANIRTMPKESAELSTQALLGTSLKVLEKERNWYLVQTPDHYIGWVDGGTIKRKLKTEVDTYQSQAKLMFAKPFGFAYAEADENTQTVSDLTWGDLLVVKDTLSDFYEVAYPDARKGFIAKREAISYQDWKKMTTPSPESLTKTAFRMMGLPYLWGGTSWKGVDCSGYMRMVYQTNGILLPRDASQQAFVGEDVAFENLRVGDLLFFGEKATPEKPERVVHVGMWLGNNEFIHSSGMVRISSFDKDCANYDAGNANRYLRAKHILGLGAEKGVVSLKN</sequence>
<evidence type="ECO:0000256" key="1">
    <source>
        <dbReference type="ARBA" id="ARBA00007074"/>
    </source>
</evidence>
<reference evidence="8 9" key="1">
    <citation type="submission" date="2019-02" db="EMBL/GenBank/DDBJ databases">
        <title>Bacterial novel species Emticicia sp. 17J42-9 isolated from soil.</title>
        <authorList>
            <person name="Jung H.-Y."/>
        </authorList>
    </citation>
    <scope>NUCLEOTIDE SEQUENCE [LARGE SCALE GENOMIC DNA]</scope>
    <source>
        <strain evidence="8 9">17J42-9</strain>
    </source>
</reference>
<dbReference type="GO" id="GO:0006508">
    <property type="term" value="P:proteolysis"/>
    <property type="evidence" value="ECO:0007669"/>
    <property type="project" value="UniProtKB-KW"/>
</dbReference>
<evidence type="ECO:0000256" key="4">
    <source>
        <dbReference type="ARBA" id="ARBA00022807"/>
    </source>
</evidence>
<dbReference type="SUPFAM" id="SSF82057">
    <property type="entry name" value="Prokaryotic SH3-related domain"/>
    <property type="match status" value="1"/>
</dbReference>
<dbReference type="InterPro" id="IPR003646">
    <property type="entry name" value="SH3-like_bac-type"/>
</dbReference>
<keyword evidence="9" id="KW-1185">Reference proteome</keyword>
<dbReference type="OrthoDB" id="9813368at2"/>
<gene>
    <name evidence="8" type="ORF">EWM59_05635</name>
</gene>
<dbReference type="Proteomes" id="UP000293162">
    <property type="component" value="Unassembled WGS sequence"/>
</dbReference>
<feature type="domain" description="NlpC/P60" evidence="7">
    <location>
        <begin position="250"/>
        <end position="377"/>
    </location>
</feature>
<dbReference type="Pfam" id="PF00877">
    <property type="entry name" value="NLPC_P60"/>
    <property type="match status" value="1"/>
</dbReference>
<evidence type="ECO:0000313" key="9">
    <source>
        <dbReference type="Proteomes" id="UP000293162"/>
    </source>
</evidence>
<dbReference type="InterPro" id="IPR038765">
    <property type="entry name" value="Papain-like_cys_pep_sf"/>
</dbReference>
<dbReference type="Gene3D" id="3.90.1720.10">
    <property type="entry name" value="endopeptidase domain like (from Nostoc punctiforme)"/>
    <property type="match status" value="1"/>
</dbReference>